<evidence type="ECO:0000313" key="6">
    <source>
        <dbReference type="EMBL" id="KAK2573672.1"/>
    </source>
</evidence>
<protein>
    <recommendedName>
        <fullName evidence="5">FZ domain-containing protein</fullName>
    </recommendedName>
</protein>
<dbReference type="SUPFAM" id="SSF63501">
    <property type="entry name" value="Frizzled cysteine-rich domain"/>
    <property type="match status" value="1"/>
</dbReference>
<comment type="caution">
    <text evidence="6">The sequence shown here is derived from an EMBL/GenBank/DDBJ whole genome shotgun (WGS) entry which is preliminary data.</text>
</comment>
<accession>A0AAD9R601</accession>
<evidence type="ECO:0000256" key="4">
    <source>
        <dbReference type="SAM" id="SignalP"/>
    </source>
</evidence>
<dbReference type="CDD" id="cd07066">
    <property type="entry name" value="CRD_FZ"/>
    <property type="match status" value="1"/>
</dbReference>
<reference evidence="6" key="1">
    <citation type="journal article" date="2023" name="G3 (Bethesda)">
        <title>Whole genome assembly and annotation of the endangered Caribbean coral Acropora cervicornis.</title>
        <authorList>
            <person name="Selwyn J.D."/>
            <person name="Vollmer S.V."/>
        </authorList>
    </citation>
    <scope>NUCLEOTIDE SEQUENCE</scope>
    <source>
        <strain evidence="6">K2</strain>
    </source>
</reference>
<dbReference type="InterPro" id="IPR036790">
    <property type="entry name" value="Frizzled_dom_sf"/>
</dbReference>
<evidence type="ECO:0000259" key="5">
    <source>
        <dbReference type="PROSITE" id="PS50038"/>
    </source>
</evidence>
<dbReference type="InterPro" id="IPR020067">
    <property type="entry name" value="Frizzled_dom"/>
</dbReference>
<feature type="domain" description="FZ" evidence="5">
    <location>
        <begin position="34"/>
        <end position="158"/>
    </location>
</feature>
<name>A0AAD9R601_ACRCE</name>
<organism evidence="6 7">
    <name type="scientific">Acropora cervicornis</name>
    <name type="common">Staghorn coral</name>
    <dbReference type="NCBI Taxonomy" id="6130"/>
    <lineage>
        <taxon>Eukaryota</taxon>
        <taxon>Metazoa</taxon>
        <taxon>Cnidaria</taxon>
        <taxon>Anthozoa</taxon>
        <taxon>Hexacorallia</taxon>
        <taxon>Scleractinia</taxon>
        <taxon>Astrocoeniina</taxon>
        <taxon>Acroporidae</taxon>
        <taxon>Acropora</taxon>
    </lineage>
</organism>
<sequence length="394" mass="44094">MTFFRFLLSFLCGVNAVLAGFISPQRHSQRYARATADKCKNFVEGHFSFCSAAGYNETFQFPEILTEDNMEYVAKAVGQRIRRAIGGCAQESLAMSVICSFVLPQCSTGKRVLPCKRVCGEFLKQCESKIPNFILEYSIPLCHVLPDETASSGKCHEPPNFSTNDSVKGPLDRNCSKLIFPACKTLAISNYTLVSEQHQKRMYKYAYLKEYKEGELETSFPPRIQKMLDKYPRCQENIKKAYMPPCFVDEFAANGHGYYTICQSVCDQIKNDCPGFFRDDFADSQYCSTSGNETTSHGYCRRQGWPSPFFWARYVTATLSTSVPVSTSPKGPATSPKPAGDKKVVIAVTVVVAVVVVGVLLGGAIWWKWRLVPGQLGYKKQKDDVAPLEKNMEI</sequence>
<evidence type="ECO:0000256" key="1">
    <source>
        <dbReference type="ARBA" id="ARBA00023157"/>
    </source>
</evidence>
<dbReference type="Proteomes" id="UP001249851">
    <property type="component" value="Unassembled WGS sequence"/>
</dbReference>
<gene>
    <name evidence="6" type="ORF">P5673_001355</name>
</gene>
<dbReference type="Gene3D" id="1.10.2000.10">
    <property type="entry name" value="Frizzled cysteine-rich domain"/>
    <property type="match status" value="2"/>
</dbReference>
<comment type="caution">
    <text evidence="2">Lacks conserved residue(s) required for the propagation of feature annotation.</text>
</comment>
<dbReference type="EMBL" id="JARQWQ010000002">
    <property type="protein sequence ID" value="KAK2573672.1"/>
    <property type="molecule type" value="Genomic_DNA"/>
</dbReference>
<keyword evidence="4" id="KW-0732">Signal</keyword>
<dbReference type="PROSITE" id="PS50038">
    <property type="entry name" value="FZ"/>
    <property type="match status" value="1"/>
</dbReference>
<dbReference type="Pfam" id="PF01392">
    <property type="entry name" value="Fz"/>
    <property type="match status" value="1"/>
</dbReference>
<keyword evidence="3" id="KW-0812">Transmembrane</keyword>
<keyword evidence="3" id="KW-0472">Membrane</keyword>
<keyword evidence="3" id="KW-1133">Transmembrane helix</keyword>
<feature type="signal peptide" evidence="4">
    <location>
        <begin position="1"/>
        <end position="19"/>
    </location>
</feature>
<keyword evidence="7" id="KW-1185">Reference proteome</keyword>
<proteinExistence type="predicted"/>
<evidence type="ECO:0000256" key="3">
    <source>
        <dbReference type="SAM" id="Phobius"/>
    </source>
</evidence>
<feature type="chain" id="PRO_5042295721" description="FZ domain-containing protein" evidence="4">
    <location>
        <begin position="20"/>
        <end position="394"/>
    </location>
</feature>
<reference evidence="6" key="2">
    <citation type="journal article" date="2023" name="Science">
        <title>Genomic signatures of disease resistance in endangered staghorn corals.</title>
        <authorList>
            <person name="Vollmer S.V."/>
            <person name="Selwyn J.D."/>
            <person name="Despard B.A."/>
            <person name="Roesel C.L."/>
        </authorList>
    </citation>
    <scope>NUCLEOTIDE SEQUENCE</scope>
    <source>
        <strain evidence="6">K2</strain>
    </source>
</reference>
<dbReference type="AlphaFoldDB" id="A0AAD9R601"/>
<keyword evidence="1" id="KW-1015">Disulfide bond</keyword>
<feature type="transmembrane region" description="Helical" evidence="3">
    <location>
        <begin position="344"/>
        <end position="367"/>
    </location>
</feature>
<evidence type="ECO:0000256" key="2">
    <source>
        <dbReference type="PROSITE-ProRule" id="PRU00090"/>
    </source>
</evidence>
<evidence type="ECO:0000313" key="7">
    <source>
        <dbReference type="Proteomes" id="UP001249851"/>
    </source>
</evidence>